<name>A0ABN9NYL1_9MYCO</name>
<dbReference type="RefSeq" id="WP_316514324.1">
    <property type="nucleotide sequence ID" value="NZ_OY726395.1"/>
</dbReference>
<organism evidence="1 2">
    <name type="scientific">[Mycobacterium] wendilense</name>
    <dbReference type="NCBI Taxonomy" id="3064284"/>
    <lineage>
        <taxon>Bacteria</taxon>
        <taxon>Bacillati</taxon>
        <taxon>Actinomycetota</taxon>
        <taxon>Actinomycetes</taxon>
        <taxon>Mycobacteriales</taxon>
        <taxon>Mycobacteriaceae</taxon>
        <taxon>Mycolicibacter</taxon>
    </lineage>
</organism>
<evidence type="ECO:0008006" key="3">
    <source>
        <dbReference type="Google" id="ProtNLM"/>
    </source>
</evidence>
<sequence>MDEIALSNPGLQHAAAQHTALAEETADGIPAGGATTPGQASSVAVAAAHAAVAAAATALATRLSTTGANVAIVGAVMTEHDHASAQQVAAVHPAAWM</sequence>
<evidence type="ECO:0000313" key="2">
    <source>
        <dbReference type="Proteomes" id="UP001190466"/>
    </source>
</evidence>
<reference evidence="1 2" key="1">
    <citation type="submission" date="2023-08" db="EMBL/GenBank/DDBJ databases">
        <authorList>
            <person name="Folkvardsen B D."/>
            <person name="Norman A."/>
        </authorList>
    </citation>
    <scope>NUCLEOTIDE SEQUENCE [LARGE SCALE GENOMIC DNA]</scope>
    <source>
        <strain evidence="1 2">Mu0050</strain>
    </source>
</reference>
<accession>A0ABN9NYL1</accession>
<dbReference type="EMBL" id="OY726395">
    <property type="protein sequence ID" value="CAJ1579840.1"/>
    <property type="molecule type" value="Genomic_DNA"/>
</dbReference>
<gene>
    <name evidence="1" type="ORF">MU0050_000714</name>
</gene>
<evidence type="ECO:0000313" key="1">
    <source>
        <dbReference type="EMBL" id="CAJ1579840.1"/>
    </source>
</evidence>
<dbReference type="Proteomes" id="UP001190466">
    <property type="component" value="Chromosome"/>
</dbReference>
<keyword evidence="2" id="KW-1185">Reference proteome</keyword>
<protein>
    <recommendedName>
        <fullName evidence="3">PE family protein</fullName>
    </recommendedName>
</protein>
<proteinExistence type="predicted"/>